<reference evidence="1 2" key="1">
    <citation type="submission" date="2020-08" db="EMBL/GenBank/DDBJ databases">
        <title>Genomic Encyclopedia of Type Strains, Phase IV (KMG-V): Genome sequencing to study the core and pangenomes of soil and plant-associated prokaryotes.</title>
        <authorList>
            <person name="Whitman W."/>
        </authorList>
    </citation>
    <scope>NUCLEOTIDE SEQUENCE [LARGE SCALE GENOMIC DNA]</scope>
    <source>
        <strain evidence="1 2">SRMrh-85</strain>
    </source>
</reference>
<name>A0ABR6FL02_9BURK</name>
<gene>
    <name evidence="1" type="ORF">FHX59_002537</name>
</gene>
<protein>
    <submittedName>
        <fullName evidence="1">Uncharacterized protein</fullName>
    </submittedName>
</protein>
<proteinExistence type="predicted"/>
<dbReference type="Proteomes" id="UP000533533">
    <property type="component" value="Unassembled WGS sequence"/>
</dbReference>
<accession>A0ABR6FL02</accession>
<dbReference type="EMBL" id="JACHVZ010000006">
    <property type="protein sequence ID" value="MBB2928116.1"/>
    <property type="molecule type" value="Genomic_DNA"/>
</dbReference>
<evidence type="ECO:0000313" key="2">
    <source>
        <dbReference type="Proteomes" id="UP000533533"/>
    </source>
</evidence>
<keyword evidence="2" id="KW-1185">Reference proteome</keyword>
<sequence length="76" mass="8032">MKQEIGCAQLLSSGTGTGCHTPADAGIVCSLDIGPLMDEGAAARHRLAGHHIKAILFVLMVPRLFIDFALMRVPSC</sequence>
<evidence type="ECO:0000313" key="1">
    <source>
        <dbReference type="EMBL" id="MBB2928116.1"/>
    </source>
</evidence>
<organism evidence="1 2">
    <name type="scientific">Paraburkholderia silvatlantica</name>
    <dbReference type="NCBI Taxonomy" id="321895"/>
    <lineage>
        <taxon>Bacteria</taxon>
        <taxon>Pseudomonadati</taxon>
        <taxon>Pseudomonadota</taxon>
        <taxon>Betaproteobacteria</taxon>
        <taxon>Burkholderiales</taxon>
        <taxon>Burkholderiaceae</taxon>
        <taxon>Paraburkholderia</taxon>
    </lineage>
</organism>
<comment type="caution">
    <text evidence="1">The sequence shown here is derived from an EMBL/GenBank/DDBJ whole genome shotgun (WGS) entry which is preliminary data.</text>
</comment>
<dbReference type="PROSITE" id="PS51257">
    <property type="entry name" value="PROKAR_LIPOPROTEIN"/>
    <property type="match status" value="1"/>
</dbReference>
<dbReference type="RefSeq" id="WP_207786538.1">
    <property type="nucleotide sequence ID" value="NZ_JBHSRL010000064.1"/>
</dbReference>